<accession>A0ABQ6LE68</accession>
<reference evidence="3 4" key="1">
    <citation type="submission" date="2023-04" db="EMBL/GenBank/DDBJ databases">
        <title>Marinoamorphus aggregata gen. nov., sp. Nov., isolate from tissue of brittle star Ophioplocus japonicus.</title>
        <authorList>
            <person name="Kawano K."/>
            <person name="Sawayama S."/>
            <person name="Nakagawa S."/>
        </authorList>
    </citation>
    <scope>NUCLEOTIDE SEQUENCE [LARGE SCALE GENOMIC DNA]</scope>
    <source>
        <strain evidence="3 4">NKW23</strain>
    </source>
</reference>
<dbReference type="Pfam" id="PF07859">
    <property type="entry name" value="Abhydrolase_3"/>
    <property type="match status" value="1"/>
</dbReference>
<proteinExistence type="predicted"/>
<dbReference type="GO" id="GO:0016787">
    <property type="term" value="F:hydrolase activity"/>
    <property type="evidence" value="ECO:0007669"/>
    <property type="project" value="UniProtKB-KW"/>
</dbReference>
<feature type="domain" description="Alpha/beta hydrolase fold-3" evidence="2">
    <location>
        <begin position="92"/>
        <end position="289"/>
    </location>
</feature>
<dbReference type="SUPFAM" id="SSF53474">
    <property type="entry name" value="alpha/beta-Hydrolases"/>
    <property type="match status" value="1"/>
</dbReference>
<dbReference type="Proteomes" id="UP001239909">
    <property type="component" value="Unassembled WGS sequence"/>
</dbReference>
<dbReference type="InterPro" id="IPR029058">
    <property type="entry name" value="AB_hydrolase_fold"/>
</dbReference>
<dbReference type="InterPro" id="IPR050300">
    <property type="entry name" value="GDXG_lipolytic_enzyme"/>
</dbReference>
<name>A0ABQ6LE68_9RHOB</name>
<gene>
    <name evidence="3" type="ORF">LNKW23_04650</name>
</gene>
<evidence type="ECO:0000313" key="4">
    <source>
        <dbReference type="Proteomes" id="UP001239909"/>
    </source>
</evidence>
<dbReference type="EMBL" id="BSYI01000003">
    <property type="protein sequence ID" value="GMG81252.1"/>
    <property type="molecule type" value="Genomic_DNA"/>
</dbReference>
<evidence type="ECO:0000313" key="3">
    <source>
        <dbReference type="EMBL" id="GMG81252.1"/>
    </source>
</evidence>
<dbReference type="RefSeq" id="WP_285669914.1">
    <property type="nucleotide sequence ID" value="NZ_BSYI01000003.1"/>
</dbReference>
<evidence type="ECO:0000259" key="2">
    <source>
        <dbReference type="Pfam" id="PF07859"/>
    </source>
</evidence>
<dbReference type="PANTHER" id="PTHR48081:SF8">
    <property type="entry name" value="ALPHA_BETA HYDROLASE FOLD-3 DOMAIN-CONTAINING PROTEIN-RELATED"/>
    <property type="match status" value="1"/>
</dbReference>
<dbReference type="InterPro" id="IPR013094">
    <property type="entry name" value="AB_hydrolase_3"/>
</dbReference>
<keyword evidence="1 3" id="KW-0378">Hydrolase</keyword>
<comment type="caution">
    <text evidence="3">The sequence shown here is derived from an EMBL/GenBank/DDBJ whole genome shotgun (WGS) entry which is preliminary data.</text>
</comment>
<sequence>MAADTSQSRAPSPFDPAAVEPETAAFNAALEAQLAELPRPMDLPVALTRRARAEGRGVFPLQGPRDTAHWVEDGPAGLRLTPGPGAPRGTYLHIHGGGWTFNAPEQYDATNRMLAEAAGCDVVSVRYRLGPEHRWPACAEDCLAAAQWVLETRPGPVVIGGESAGAHLALVTLLALRDAGRIGRVAGAALSYGMYDLRGTPSLRNWGERYLILSTPVVDWFVGNLMGGRERGDPAASPLLADLAGLPPALLQVGTADPLLDDSLFLAARLEAAGGAAELQVAPGGVHAFDQFDLGIARKALAARAGFLKARLAAG</sequence>
<dbReference type="PANTHER" id="PTHR48081">
    <property type="entry name" value="AB HYDROLASE SUPERFAMILY PROTEIN C4A8.06C"/>
    <property type="match status" value="1"/>
</dbReference>
<keyword evidence="4" id="KW-1185">Reference proteome</keyword>
<evidence type="ECO:0000256" key="1">
    <source>
        <dbReference type="ARBA" id="ARBA00022801"/>
    </source>
</evidence>
<organism evidence="3 4">
    <name type="scientific">Paralimibaculum aggregatum</name>
    <dbReference type="NCBI Taxonomy" id="3036245"/>
    <lineage>
        <taxon>Bacteria</taxon>
        <taxon>Pseudomonadati</taxon>
        <taxon>Pseudomonadota</taxon>
        <taxon>Alphaproteobacteria</taxon>
        <taxon>Rhodobacterales</taxon>
        <taxon>Paracoccaceae</taxon>
        <taxon>Paralimibaculum</taxon>
    </lineage>
</organism>
<protein>
    <submittedName>
        <fullName evidence="3">Alpha/beta hydrolase</fullName>
    </submittedName>
</protein>
<dbReference type="Gene3D" id="3.40.50.1820">
    <property type="entry name" value="alpha/beta hydrolase"/>
    <property type="match status" value="1"/>
</dbReference>